<evidence type="ECO:0000313" key="2">
    <source>
        <dbReference type="EMBL" id="GJT32119.1"/>
    </source>
</evidence>
<feature type="compositionally biased region" description="Low complexity" evidence="1">
    <location>
        <begin position="137"/>
        <end position="172"/>
    </location>
</feature>
<evidence type="ECO:0000256" key="1">
    <source>
        <dbReference type="SAM" id="MobiDB-lite"/>
    </source>
</evidence>
<sequence>MESNEPDILVTKETDTEMEVTHTETLITEEQIHEEFTSTMYPNVQDTLKLPVEEHVIFEEHASSTRTIVSLPQLDKDFKFNDQFLTDKSSDADKEKIHAEAKVESMVTVTIQKDTSSILPMQFKVVDVTRPRPDSLPPSTTLVATPTTTPTTATTIPTTTTETTTAITTTTTLPPPPPQP</sequence>
<evidence type="ECO:0000313" key="3">
    <source>
        <dbReference type="Proteomes" id="UP001151760"/>
    </source>
</evidence>
<gene>
    <name evidence="2" type="ORF">Tco_0922538</name>
</gene>
<reference evidence="2" key="1">
    <citation type="journal article" date="2022" name="Int. J. Mol. Sci.">
        <title>Draft Genome of Tanacetum Coccineum: Genomic Comparison of Closely Related Tanacetum-Family Plants.</title>
        <authorList>
            <person name="Yamashiro T."/>
            <person name="Shiraishi A."/>
            <person name="Nakayama K."/>
            <person name="Satake H."/>
        </authorList>
    </citation>
    <scope>NUCLEOTIDE SEQUENCE</scope>
</reference>
<proteinExistence type="predicted"/>
<accession>A0ABQ5CZC6</accession>
<feature type="region of interest" description="Disordered" evidence="1">
    <location>
        <begin position="129"/>
        <end position="180"/>
    </location>
</feature>
<protein>
    <submittedName>
        <fullName evidence="2">Uncharacterized protein</fullName>
    </submittedName>
</protein>
<keyword evidence="3" id="KW-1185">Reference proteome</keyword>
<comment type="caution">
    <text evidence="2">The sequence shown here is derived from an EMBL/GenBank/DDBJ whole genome shotgun (WGS) entry which is preliminary data.</text>
</comment>
<dbReference type="Proteomes" id="UP001151760">
    <property type="component" value="Unassembled WGS sequence"/>
</dbReference>
<name>A0ABQ5CZC6_9ASTR</name>
<dbReference type="EMBL" id="BQNB010014765">
    <property type="protein sequence ID" value="GJT32119.1"/>
    <property type="molecule type" value="Genomic_DNA"/>
</dbReference>
<reference evidence="2" key="2">
    <citation type="submission" date="2022-01" db="EMBL/GenBank/DDBJ databases">
        <authorList>
            <person name="Yamashiro T."/>
            <person name="Shiraishi A."/>
            <person name="Satake H."/>
            <person name="Nakayama K."/>
        </authorList>
    </citation>
    <scope>NUCLEOTIDE SEQUENCE</scope>
</reference>
<organism evidence="2 3">
    <name type="scientific">Tanacetum coccineum</name>
    <dbReference type="NCBI Taxonomy" id="301880"/>
    <lineage>
        <taxon>Eukaryota</taxon>
        <taxon>Viridiplantae</taxon>
        <taxon>Streptophyta</taxon>
        <taxon>Embryophyta</taxon>
        <taxon>Tracheophyta</taxon>
        <taxon>Spermatophyta</taxon>
        <taxon>Magnoliopsida</taxon>
        <taxon>eudicotyledons</taxon>
        <taxon>Gunneridae</taxon>
        <taxon>Pentapetalae</taxon>
        <taxon>asterids</taxon>
        <taxon>campanulids</taxon>
        <taxon>Asterales</taxon>
        <taxon>Asteraceae</taxon>
        <taxon>Asteroideae</taxon>
        <taxon>Anthemideae</taxon>
        <taxon>Anthemidinae</taxon>
        <taxon>Tanacetum</taxon>
    </lineage>
</organism>